<keyword evidence="3" id="KW-1185">Reference proteome</keyword>
<evidence type="ECO:0000313" key="2">
    <source>
        <dbReference type="EMBL" id="GGL46467.1"/>
    </source>
</evidence>
<gene>
    <name evidence="2" type="ORF">GCM10011588_71620</name>
</gene>
<accession>A0A917RYV5</accession>
<feature type="region of interest" description="Disordered" evidence="1">
    <location>
        <begin position="86"/>
        <end position="105"/>
    </location>
</feature>
<name>A0A917RYV5_9NOCA</name>
<proteinExistence type="predicted"/>
<dbReference type="EMBL" id="BMMH01000043">
    <property type="protein sequence ID" value="GGL46467.1"/>
    <property type="molecule type" value="Genomic_DNA"/>
</dbReference>
<reference evidence="2" key="2">
    <citation type="submission" date="2020-09" db="EMBL/GenBank/DDBJ databases">
        <authorList>
            <person name="Sun Q."/>
            <person name="Zhou Y."/>
        </authorList>
    </citation>
    <scope>NUCLEOTIDE SEQUENCE</scope>
    <source>
        <strain evidence="2">CGMCC 4.3508</strain>
    </source>
</reference>
<dbReference type="Proteomes" id="UP000638263">
    <property type="component" value="Unassembled WGS sequence"/>
</dbReference>
<reference evidence="2" key="1">
    <citation type="journal article" date="2014" name="Int. J. Syst. Evol. Microbiol.">
        <title>Complete genome sequence of Corynebacterium casei LMG S-19264T (=DSM 44701T), isolated from a smear-ripened cheese.</title>
        <authorList>
            <consortium name="US DOE Joint Genome Institute (JGI-PGF)"/>
            <person name="Walter F."/>
            <person name="Albersmeier A."/>
            <person name="Kalinowski J."/>
            <person name="Ruckert C."/>
        </authorList>
    </citation>
    <scope>NUCLEOTIDE SEQUENCE</scope>
    <source>
        <strain evidence="2">CGMCC 4.3508</strain>
    </source>
</reference>
<organism evidence="2 3">
    <name type="scientific">Nocardia jinanensis</name>
    <dbReference type="NCBI Taxonomy" id="382504"/>
    <lineage>
        <taxon>Bacteria</taxon>
        <taxon>Bacillati</taxon>
        <taxon>Actinomycetota</taxon>
        <taxon>Actinomycetes</taxon>
        <taxon>Mycobacteriales</taxon>
        <taxon>Nocardiaceae</taxon>
        <taxon>Nocardia</taxon>
    </lineage>
</organism>
<comment type="caution">
    <text evidence="2">The sequence shown here is derived from an EMBL/GenBank/DDBJ whole genome shotgun (WGS) entry which is preliminary data.</text>
</comment>
<evidence type="ECO:0000313" key="3">
    <source>
        <dbReference type="Proteomes" id="UP000638263"/>
    </source>
</evidence>
<protein>
    <submittedName>
        <fullName evidence="2">Uncharacterized protein</fullName>
    </submittedName>
</protein>
<dbReference type="AlphaFoldDB" id="A0A917RYV5"/>
<evidence type="ECO:0000256" key="1">
    <source>
        <dbReference type="SAM" id="MobiDB-lite"/>
    </source>
</evidence>
<sequence>MVDDRLRYATIAYDTCFILNYLDIKSHNARVRQTESLAGPTPRSDAWFVRQLSSHLPGGARKLMRPTKVTFDTARNQIIKAATSLTGQLARRGGRPPHASDHHAG</sequence>